<dbReference type="PANTHER" id="PTHR19303:SF73">
    <property type="entry name" value="PROTEIN PDC2"/>
    <property type="match status" value="1"/>
</dbReference>
<dbReference type="Proteomes" id="UP000499080">
    <property type="component" value="Unassembled WGS sequence"/>
</dbReference>
<dbReference type="InterPro" id="IPR050863">
    <property type="entry name" value="CenT-Element_Derived"/>
</dbReference>
<evidence type="ECO:0000256" key="1">
    <source>
        <dbReference type="ARBA" id="ARBA00004123"/>
    </source>
</evidence>
<dbReference type="GO" id="GO:0005634">
    <property type="term" value="C:nucleus"/>
    <property type="evidence" value="ECO:0007669"/>
    <property type="project" value="UniProtKB-SubCell"/>
</dbReference>
<accession>A0A4Y2FRB6</accession>
<dbReference type="InterPro" id="IPR006600">
    <property type="entry name" value="HTH_CenpB_DNA-bd_dom"/>
</dbReference>
<dbReference type="EMBL" id="BGPR01096929">
    <property type="protein sequence ID" value="GBM43763.1"/>
    <property type="molecule type" value="Genomic_DNA"/>
</dbReference>
<dbReference type="Gene3D" id="1.10.10.60">
    <property type="entry name" value="Homeodomain-like"/>
    <property type="match status" value="1"/>
</dbReference>
<evidence type="ECO:0000313" key="4">
    <source>
        <dbReference type="EMBL" id="GBM43763.1"/>
    </source>
</evidence>
<name>A0A4Y2FRB6_ARAVE</name>
<keyword evidence="5" id="KW-1185">Reference proteome</keyword>
<organism evidence="4 5">
    <name type="scientific">Araneus ventricosus</name>
    <name type="common">Orbweaver spider</name>
    <name type="synonym">Epeira ventricosa</name>
    <dbReference type="NCBI Taxonomy" id="182803"/>
    <lineage>
        <taxon>Eukaryota</taxon>
        <taxon>Metazoa</taxon>
        <taxon>Ecdysozoa</taxon>
        <taxon>Arthropoda</taxon>
        <taxon>Chelicerata</taxon>
        <taxon>Arachnida</taxon>
        <taxon>Araneae</taxon>
        <taxon>Araneomorphae</taxon>
        <taxon>Entelegynae</taxon>
        <taxon>Araneoidea</taxon>
        <taxon>Araneidae</taxon>
        <taxon>Araneus</taxon>
    </lineage>
</organism>
<dbReference type="SMART" id="SM00674">
    <property type="entry name" value="CENPB"/>
    <property type="match status" value="1"/>
</dbReference>
<dbReference type="PROSITE" id="PS51253">
    <property type="entry name" value="HTH_CENPB"/>
    <property type="match status" value="1"/>
</dbReference>
<keyword evidence="2" id="KW-0238">DNA-binding</keyword>
<dbReference type="OrthoDB" id="6430169at2759"/>
<dbReference type="PANTHER" id="PTHR19303">
    <property type="entry name" value="TRANSPOSON"/>
    <property type="match status" value="1"/>
</dbReference>
<feature type="domain" description="HTH CENPB-type" evidence="3">
    <location>
        <begin position="1"/>
        <end position="70"/>
    </location>
</feature>
<dbReference type="InterPro" id="IPR009057">
    <property type="entry name" value="Homeodomain-like_sf"/>
</dbReference>
<comment type="caution">
    <text evidence="4">The sequence shown here is derived from an EMBL/GenBank/DDBJ whole genome shotgun (WGS) entry which is preliminary data.</text>
</comment>
<sequence>MRHEKYVDINEAVLEWFKTVRAKKIPASGPMIQHKAKELANALGIENFSASSSMGGWTDFAYGITLLFDHCVAKQPMSTPVYVKISRSVFHFFRVDMMTRTYLTWTKRHSFFRALPNKSMIQKSEEARGGKIPKERLTISFCVSAAGEKGVSRDQRGGDVKFPVVNVRKK</sequence>
<evidence type="ECO:0000259" key="3">
    <source>
        <dbReference type="PROSITE" id="PS51253"/>
    </source>
</evidence>
<comment type="subcellular location">
    <subcellularLocation>
        <location evidence="1">Nucleus</location>
    </subcellularLocation>
</comment>
<evidence type="ECO:0000313" key="5">
    <source>
        <dbReference type="Proteomes" id="UP000499080"/>
    </source>
</evidence>
<protein>
    <recommendedName>
        <fullName evidence="3">HTH CENPB-type domain-containing protein</fullName>
    </recommendedName>
</protein>
<reference evidence="4 5" key="1">
    <citation type="journal article" date="2019" name="Sci. Rep.">
        <title>Orb-weaving spider Araneus ventricosus genome elucidates the spidroin gene catalogue.</title>
        <authorList>
            <person name="Kono N."/>
            <person name="Nakamura H."/>
            <person name="Ohtoshi R."/>
            <person name="Moran D.A.P."/>
            <person name="Shinohara A."/>
            <person name="Yoshida Y."/>
            <person name="Fujiwara M."/>
            <person name="Mori M."/>
            <person name="Tomita M."/>
            <person name="Arakawa K."/>
        </authorList>
    </citation>
    <scope>NUCLEOTIDE SEQUENCE [LARGE SCALE GENOMIC DNA]</scope>
</reference>
<dbReference type="Pfam" id="PF03221">
    <property type="entry name" value="HTH_Tnp_Tc5"/>
    <property type="match status" value="1"/>
</dbReference>
<dbReference type="GO" id="GO:0003677">
    <property type="term" value="F:DNA binding"/>
    <property type="evidence" value="ECO:0007669"/>
    <property type="project" value="UniProtKB-KW"/>
</dbReference>
<dbReference type="AlphaFoldDB" id="A0A4Y2FRB6"/>
<gene>
    <name evidence="4" type="ORF">AVEN_247859_1</name>
</gene>
<evidence type="ECO:0000256" key="2">
    <source>
        <dbReference type="ARBA" id="ARBA00023125"/>
    </source>
</evidence>
<proteinExistence type="predicted"/>
<dbReference type="SUPFAM" id="SSF46689">
    <property type="entry name" value="Homeodomain-like"/>
    <property type="match status" value="1"/>
</dbReference>